<sequence length="144" mass="16076">MLNEKLTEQRYGTLSDPKFINSRNEAKFPKSEADASTLASLRKRHHGHGHNSTDGSRSATPQPVDLQKEPDIGRFEFDVNGRDIYQNALVHNGPLMGDKALEFASTNGADIYFRCSNCQREIAGSRFAAHLDKCLGGRSRKIRD</sequence>
<keyword evidence="2" id="KW-0479">Metal-binding</keyword>
<keyword evidence="9" id="KW-0539">Nucleus</keyword>
<evidence type="ECO:0000313" key="13">
    <source>
        <dbReference type="Proteomes" id="UP000290900"/>
    </source>
</evidence>
<keyword evidence="4" id="KW-0862">Zinc</keyword>
<feature type="compositionally biased region" description="Polar residues" evidence="11">
    <location>
        <begin position="50"/>
        <end position="61"/>
    </location>
</feature>
<keyword evidence="6" id="KW-0805">Transcription regulation</keyword>
<dbReference type="Gene3D" id="3.30.160.60">
    <property type="entry name" value="Classic Zinc Finger"/>
    <property type="match status" value="1"/>
</dbReference>
<evidence type="ECO:0000256" key="4">
    <source>
        <dbReference type="ARBA" id="ARBA00022833"/>
    </source>
</evidence>
<dbReference type="Proteomes" id="UP000290900">
    <property type="component" value="Unassembled WGS sequence"/>
</dbReference>
<evidence type="ECO:0000256" key="3">
    <source>
        <dbReference type="ARBA" id="ARBA00022771"/>
    </source>
</evidence>
<evidence type="ECO:0000313" key="12">
    <source>
        <dbReference type="EMBL" id="VEU19789.1"/>
    </source>
</evidence>
<evidence type="ECO:0000256" key="10">
    <source>
        <dbReference type="RuleBase" id="RU261113"/>
    </source>
</evidence>
<evidence type="ECO:0000256" key="11">
    <source>
        <dbReference type="SAM" id="MobiDB-lite"/>
    </source>
</evidence>
<organism evidence="12 13">
    <name type="scientific">Brettanomyces naardenensis</name>
    <name type="common">Yeast</name>
    <dbReference type="NCBI Taxonomy" id="13370"/>
    <lineage>
        <taxon>Eukaryota</taxon>
        <taxon>Fungi</taxon>
        <taxon>Dikarya</taxon>
        <taxon>Ascomycota</taxon>
        <taxon>Saccharomycotina</taxon>
        <taxon>Pichiomycetes</taxon>
        <taxon>Pichiales</taxon>
        <taxon>Pichiaceae</taxon>
        <taxon>Brettanomyces</taxon>
    </lineage>
</organism>
<dbReference type="GO" id="GO:0008270">
    <property type="term" value="F:zinc ion binding"/>
    <property type="evidence" value="ECO:0007669"/>
    <property type="project" value="UniProtKB-KW"/>
</dbReference>
<evidence type="ECO:0000256" key="8">
    <source>
        <dbReference type="ARBA" id="ARBA00023163"/>
    </source>
</evidence>
<proteinExistence type="inferred from homology"/>
<dbReference type="GO" id="GO:0006325">
    <property type="term" value="P:chromatin organization"/>
    <property type="evidence" value="ECO:0007669"/>
    <property type="project" value="UniProtKB-KW"/>
</dbReference>
<evidence type="ECO:0000256" key="7">
    <source>
        <dbReference type="ARBA" id="ARBA00023159"/>
    </source>
</evidence>
<dbReference type="GO" id="GO:0070461">
    <property type="term" value="C:SAGA-type complex"/>
    <property type="evidence" value="ECO:0007669"/>
    <property type="project" value="UniProtKB-ARBA"/>
</dbReference>
<gene>
    <name evidence="12" type="ORF">BRENAR_LOCUS525</name>
</gene>
<comment type="subcellular location">
    <subcellularLocation>
        <location evidence="1 10">Nucleus</location>
    </subcellularLocation>
</comment>
<dbReference type="GO" id="GO:0005634">
    <property type="term" value="C:nucleus"/>
    <property type="evidence" value="ECO:0007669"/>
    <property type="project" value="UniProtKB-SubCell"/>
</dbReference>
<comment type="function">
    <text evidence="10">Functions as component of the transcription regulatory histone acetylation (HAT) complex SAGA. At the promoters, SAGA is required for recruitment of the basal transcription machinery. It influences RNA polymerase II transcriptional activity through different activities such as TBP interaction and promoter selectivity, interaction with transcription activators, and chromatin modification through histone acetylation and deubiquitination. SAGA acetylates nucleosomal histone H3 to some extent (to form H3K9ac, H3K14ac, H3K18ac and H3K23ac). SAGA interacts with DNA via upstream activating sequences (UASs). Involved in transcriptional regulation of a subset of SAGA-regulated genes. Within the SAGA complex, participates in a subcomplex, that specifically deubiquitinates histones H2B.</text>
</comment>
<evidence type="ECO:0000256" key="9">
    <source>
        <dbReference type="ARBA" id="ARBA00023242"/>
    </source>
</evidence>
<keyword evidence="8" id="KW-0804">Transcription</keyword>
<keyword evidence="7 10" id="KW-0010">Activator</keyword>
<evidence type="ECO:0000256" key="1">
    <source>
        <dbReference type="ARBA" id="ARBA00004123"/>
    </source>
</evidence>
<dbReference type="FunCoup" id="A0A448YFX8">
    <property type="interactions" value="271"/>
</dbReference>
<comment type="subunit">
    <text evidence="10">Component of the 1.8 MDa SAGA transcription coactivator-HAT complex. SAGA is built of 5 distinct domains with specialized functions. Within the SAGA complex, SUS1, SGF11, SGF73 and UBP8 form an additional subcomplex of SAGA called the DUB module (deubiquitination module). Interacts directly with SGF73, SUS1 and UBP8.</text>
</comment>
<accession>A0A448YFX8</accession>
<keyword evidence="13" id="KW-1185">Reference proteome</keyword>
<dbReference type="OrthoDB" id="21557at2759"/>
<dbReference type="Pfam" id="PF08209">
    <property type="entry name" value="Sgf11"/>
    <property type="match status" value="1"/>
</dbReference>
<dbReference type="EMBL" id="CAACVR010000001">
    <property type="protein sequence ID" value="VEU19789.1"/>
    <property type="molecule type" value="Genomic_DNA"/>
</dbReference>
<keyword evidence="5" id="KW-0156">Chromatin regulator</keyword>
<feature type="compositionally biased region" description="Basic and acidic residues" evidence="11">
    <location>
        <begin position="24"/>
        <end position="33"/>
    </location>
</feature>
<keyword evidence="3" id="KW-0863">Zinc-finger</keyword>
<dbReference type="AlphaFoldDB" id="A0A448YFX8"/>
<name>A0A448YFX8_BRENA</name>
<comment type="similarity">
    <text evidence="10">Belongs to the SGF11 family.</text>
</comment>
<dbReference type="InterPro" id="IPR013246">
    <property type="entry name" value="SAGA_su_Sgf11"/>
</dbReference>
<evidence type="ECO:0000256" key="2">
    <source>
        <dbReference type="ARBA" id="ARBA00022723"/>
    </source>
</evidence>
<evidence type="ECO:0000256" key="6">
    <source>
        <dbReference type="ARBA" id="ARBA00023015"/>
    </source>
</evidence>
<protein>
    <recommendedName>
        <fullName evidence="10">SAGA-associated factor 11</fullName>
    </recommendedName>
</protein>
<dbReference type="STRING" id="13370.A0A448YFX8"/>
<reference evidence="12 13" key="1">
    <citation type="submission" date="2018-12" db="EMBL/GenBank/DDBJ databases">
        <authorList>
            <person name="Tiukova I."/>
            <person name="Dainat J."/>
        </authorList>
    </citation>
    <scope>NUCLEOTIDE SEQUENCE [LARGE SCALE GENOMIC DNA]</scope>
</reference>
<feature type="region of interest" description="Disordered" evidence="11">
    <location>
        <begin position="1"/>
        <end position="67"/>
    </location>
</feature>
<dbReference type="InParanoid" id="A0A448YFX8"/>
<evidence type="ECO:0000256" key="5">
    <source>
        <dbReference type="ARBA" id="ARBA00022853"/>
    </source>
</evidence>